<feature type="domain" description="DinB-like" evidence="1">
    <location>
        <begin position="111"/>
        <end position="254"/>
    </location>
</feature>
<dbReference type="InterPro" id="IPR001646">
    <property type="entry name" value="5peptide_repeat"/>
</dbReference>
<dbReference type="Pfam" id="PF12867">
    <property type="entry name" value="DinB_2"/>
    <property type="match status" value="1"/>
</dbReference>
<sequence>MTDFTEQDLSGSTFRRVDLSRAELREVRLIGATIHDADLSGLRVRAAWLDGVRMTGVEAPDLEIHGELGRLVVNGVDVVPLVEAELDRRHPERALMRPTDADGFRMAFETIDRLWEPTVARARTLPPEALHEQVDGEWSFIETLRHLGFAHACWVSGIVLGDPSPWHPLDLPWDEAPVVEGVPWDRDVRPSLDEVLEVRAQRRATVAAVLADLDDDGLARHVTSATAFMSEADSLTVADCLKVVLNEEWEHRLYAERDLAALDRSGR</sequence>
<name>A0A2P2CG78_9ZZZZ</name>
<proteinExistence type="predicted"/>
<accession>A0A2P2CG78</accession>
<dbReference type="SUPFAM" id="SSF141571">
    <property type="entry name" value="Pentapeptide repeat-like"/>
    <property type="match status" value="1"/>
</dbReference>
<dbReference type="InterPro" id="IPR024775">
    <property type="entry name" value="DinB-like"/>
</dbReference>
<gene>
    <name evidence="2" type="ORF">NOCA1240109</name>
</gene>
<dbReference type="SUPFAM" id="SSF109854">
    <property type="entry name" value="DinB/YfiT-like putative metalloenzymes"/>
    <property type="match status" value="1"/>
</dbReference>
<evidence type="ECO:0000259" key="1">
    <source>
        <dbReference type="Pfam" id="PF12867"/>
    </source>
</evidence>
<dbReference type="AlphaFoldDB" id="A0A2P2CG78"/>
<organism evidence="2">
    <name type="scientific">metagenome</name>
    <dbReference type="NCBI Taxonomy" id="256318"/>
    <lineage>
        <taxon>unclassified sequences</taxon>
        <taxon>metagenomes</taxon>
    </lineage>
</organism>
<protein>
    <submittedName>
        <fullName evidence="2">Pentapeptide repeat protein</fullName>
    </submittedName>
</protein>
<dbReference type="Gene3D" id="1.20.120.450">
    <property type="entry name" value="dinb family like domain"/>
    <property type="match status" value="1"/>
</dbReference>
<dbReference type="Pfam" id="PF00805">
    <property type="entry name" value="Pentapeptide"/>
    <property type="match status" value="1"/>
</dbReference>
<dbReference type="Gene3D" id="2.160.20.80">
    <property type="entry name" value="E3 ubiquitin-protein ligase SopA"/>
    <property type="match status" value="1"/>
</dbReference>
<dbReference type="InterPro" id="IPR034660">
    <property type="entry name" value="DinB/YfiT-like"/>
</dbReference>
<dbReference type="EMBL" id="CZKB01000017">
    <property type="protein sequence ID" value="CUR61006.1"/>
    <property type="molecule type" value="Genomic_DNA"/>
</dbReference>
<evidence type="ECO:0000313" key="2">
    <source>
        <dbReference type="EMBL" id="CUR61006.1"/>
    </source>
</evidence>
<reference evidence="2" key="1">
    <citation type="submission" date="2015-08" db="EMBL/GenBank/DDBJ databases">
        <authorList>
            <person name="Babu N.S."/>
            <person name="Beckwith C.J."/>
            <person name="Beseler K.G."/>
            <person name="Brison A."/>
            <person name="Carone J.V."/>
            <person name="Caskin T.P."/>
            <person name="Diamond M."/>
            <person name="Durham M.E."/>
            <person name="Foxe J.M."/>
            <person name="Go M."/>
            <person name="Henderson B.A."/>
            <person name="Jones I.B."/>
            <person name="McGettigan J.A."/>
            <person name="Micheletti S.J."/>
            <person name="Nasrallah M.E."/>
            <person name="Ortiz D."/>
            <person name="Piller C.R."/>
            <person name="Privatt S.R."/>
            <person name="Schneider S.L."/>
            <person name="Sharp S."/>
            <person name="Smith T.C."/>
            <person name="Stanton J.D."/>
            <person name="Ullery H.E."/>
            <person name="Wilson R.J."/>
            <person name="Serrano M.G."/>
            <person name="Buck G."/>
            <person name="Lee V."/>
            <person name="Wang Y."/>
            <person name="Carvalho R."/>
            <person name="Voegtly L."/>
            <person name="Shi R."/>
            <person name="Duckworth R."/>
            <person name="Johnson A."/>
            <person name="Loviza R."/>
            <person name="Walstead R."/>
            <person name="Shah Z."/>
            <person name="Kiflezghi M."/>
            <person name="Wade K."/>
            <person name="Ball S.L."/>
            <person name="Bradley K.W."/>
            <person name="Asai D.J."/>
            <person name="Bowman C.A."/>
            <person name="Russell D.A."/>
            <person name="Pope W.H."/>
            <person name="Jacobs-Sera D."/>
            <person name="Hendrix R.W."/>
            <person name="Hatfull G.F."/>
        </authorList>
    </citation>
    <scope>NUCLEOTIDE SEQUENCE</scope>
</reference>